<proteinExistence type="predicted"/>
<name>A0ABV0ZRH4_9TELE</name>
<dbReference type="Proteomes" id="UP001469553">
    <property type="component" value="Unassembled WGS sequence"/>
</dbReference>
<dbReference type="EMBL" id="JAHRIP010070058">
    <property type="protein sequence ID" value="MEQ2308848.1"/>
    <property type="molecule type" value="Genomic_DNA"/>
</dbReference>
<gene>
    <name evidence="2" type="ORF">AMECASPLE_032484</name>
</gene>
<feature type="non-terminal residue" evidence="2">
    <location>
        <position position="1"/>
    </location>
</feature>
<protein>
    <submittedName>
        <fullName evidence="2">Uncharacterized protein</fullName>
    </submittedName>
</protein>
<evidence type="ECO:0000313" key="2">
    <source>
        <dbReference type="EMBL" id="MEQ2308848.1"/>
    </source>
</evidence>
<dbReference type="PANTHER" id="PTHR46532">
    <property type="entry name" value="MALE FERTILITY FACTOR KL5"/>
    <property type="match status" value="1"/>
</dbReference>
<dbReference type="InterPro" id="IPR026983">
    <property type="entry name" value="DHC"/>
</dbReference>
<comment type="caution">
    <text evidence="2">The sequence shown here is derived from an EMBL/GenBank/DDBJ whole genome shotgun (WGS) entry which is preliminary data.</text>
</comment>
<keyword evidence="1" id="KW-0732">Signal</keyword>
<feature type="signal peptide" evidence="1">
    <location>
        <begin position="1"/>
        <end position="15"/>
    </location>
</feature>
<organism evidence="2 3">
    <name type="scientific">Ameca splendens</name>
    <dbReference type="NCBI Taxonomy" id="208324"/>
    <lineage>
        <taxon>Eukaryota</taxon>
        <taxon>Metazoa</taxon>
        <taxon>Chordata</taxon>
        <taxon>Craniata</taxon>
        <taxon>Vertebrata</taxon>
        <taxon>Euteleostomi</taxon>
        <taxon>Actinopterygii</taxon>
        <taxon>Neopterygii</taxon>
        <taxon>Teleostei</taxon>
        <taxon>Neoteleostei</taxon>
        <taxon>Acanthomorphata</taxon>
        <taxon>Ovalentaria</taxon>
        <taxon>Atherinomorphae</taxon>
        <taxon>Cyprinodontiformes</taxon>
        <taxon>Goodeidae</taxon>
        <taxon>Ameca</taxon>
    </lineage>
</organism>
<accession>A0ABV0ZRH4</accession>
<evidence type="ECO:0000256" key="1">
    <source>
        <dbReference type="SAM" id="SignalP"/>
    </source>
</evidence>
<sequence>VHAALCFGSLWVTWSSFILDKFFQNVDTALAELKHLVNKVQDICKKQIDDVLKDISETALIELPEDQALCLQDLVVLNKNLCREWANTLNIRCSHIKGAIKELGIVLSGTDEQKGQQTSVNFQREFKKLYELFSMKVFEALVRTTKLSLDILKRRICVTSTFKKRKPGPKMVPLIKSEVQLDKPKVVMIPGIDEIQQGINQLTHSVLEVNRCIAWHQEFSCDHTQEDYFFHSVLEHKDIKNAVAALKTAISSQRTLASAVLEQFSHFKMIWEVDKNLKVKEFGDNNPSLMQIRSEIQHYDSVEQEIDDIRPVIHIGSIELSTGKLVMMCFRTR</sequence>
<feature type="chain" id="PRO_5047378849" evidence="1">
    <location>
        <begin position="16"/>
        <end position="333"/>
    </location>
</feature>
<evidence type="ECO:0000313" key="3">
    <source>
        <dbReference type="Proteomes" id="UP001469553"/>
    </source>
</evidence>
<dbReference type="PANTHER" id="PTHR46532:SF11">
    <property type="entry name" value="DYNEIN AXONEMAL HEAVY CHAIN 12"/>
    <property type="match status" value="1"/>
</dbReference>
<reference evidence="2 3" key="1">
    <citation type="submission" date="2021-06" db="EMBL/GenBank/DDBJ databases">
        <authorList>
            <person name="Palmer J.M."/>
        </authorList>
    </citation>
    <scope>NUCLEOTIDE SEQUENCE [LARGE SCALE GENOMIC DNA]</scope>
    <source>
        <strain evidence="2 3">AS_MEX2019</strain>
        <tissue evidence="2">Muscle</tissue>
    </source>
</reference>
<keyword evidence="3" id="KW-1185">Reference proteome</keyword>